<name>A0ABM7DMJ8_9BURK</name>
<dbReference type="InterPro" id="IPR038470">
    <property type="entry name" value="Cellsynth_D_sf"/>
</dbReference>
<evidence type="ECO:0000313" key="1">
    <source>
        <dbReference type="EMBL" id="AOZ09292.1"/>
    </source>
</evidence>
<protein>
    <submittedName>
        <fullName evidence="1">Cellulose synthase</fullName>
    </submittedName>
</protein>
<dbReference type="Pfam" id="PF03500">
    <property type="entry name" value="Cellsynth_D"/>
    <property type="match status" value="1"/>
</dbReference>
<keyword evidence="2" id="KW-1185">Reference proteome</keyword>
<evidence type="ECO:0000313" key="2">
    <source>
        <dbReference type="Proteomes" id="UP000177515"/>
    </source>
</evidence>
<dbReference type="InterPro" id="IPR022798">
    <property type="entry name" value="BcsD_bac"/>
</dbReference>
<dbReference type="Gene3D" id="3.30.70.2590">
    <property type="match status" value="1"/>
</dbReference>
<organism evidence="1 2">
    <name type="scientific">Cupriavidus malaysiensis</name>
    <dbReference type="NCBI Taxonomy" id="367825"/>
    <lineage>
        <taxon>Bacteria</taxon>
        <taxon>Pseudomonadati</taxon>
        <taxon>Pseudomonadota</taxon>
        <taxon>Betaproteobacteria</taxon>
        <taxon>Burkholderiales</taxon>
        <taxon>Burkholderiaceae</taxon>
        <taxon>Cupriavidus</taxon>
    </lineage>
</organism>
<reference evidence="1 2" key="1">
    <citation type="submission" date="2016-10" db="EMBL/GenBank/DDBJ databases">
        <title>Complete genome sequences of three Cupriavidus strains isolated from various Malaysian environments.</title>
        <authorList>
            <person name="Abdullah A.A.-A."/>
            <person name="Shafie N.A.H."/>
            <person name="Lau N.S."/>
        </authorList>
    </citation>
    <scope>NUCLEOTIDE SEQUENCE [LARGE SCALE GENOMIC DNA]</scope>
    <source>
        <strain evidence="1 2">USMAA1020</strain>
    </source>
</reference>
<sequence>MSTLQYLTERHCSSQWRDVLGAFASELADTLDVASLRELMRRVGARFAERFDLGRCDTVADLEQALTQVWLRIDWGWTRIEDNGETLTIHHHCAPLRTALGESADAWSPGFLEGAYQHWFRVLGSSDALALTQVTQIDATGTVAFRFGR</sequence>
<dbReference type="EMBL" id="CP017755">
    <property type="protein sequence ID" value="AOZ09292.1"/>
    <property type="molecule type" value="Genomic_DNA"/>
</dbReference>
<dbReference type="Proteomes" id="UP000177515">
    <property type="component" value="Chromosome 2"/>
</dbReference>
<gene>
    <name evidence="1" type="ORF">BKK80_26200</name>
</gene>
<proteinExistence type="predicted"/>
<accession>A0ABM7DMJ8</accession>